<dbReference type="Pfam" id="PF16893">
    <property type="entry name" value="fn3_2"/>
    <property type="match status" value="1"/>
</dbReference>
<sequence length="420" mass="45230">MTRAQDSFTFTVGKLDAGMAVILGERAHLIEFPSILLSPGANTGSIVNIARNHEFWSLQENILDTFGRHSPENPELGVSSLNILSRSLDIYKNGQRLAAIPNALSNFSTKLSGLSVDTPYTFQLMLRTCTGTYPSSLIRVPTHTIADTSGISVCFANAMDRVLLENAKLALKEMRAKWSDKIQIDTTHFVCTTPAVTPTGAQASGGVAAAPGAEYQRALQLSIPVVQPQWILACHSQKKMVPIAGYYLGVTPPTSSGYSQRPQSMSHTSLPSATSAAHKNSASRQSLPAIRHSTPPAPAASTHEPIHEEEGEEVQSPTQKSPEMKHKSSGTMDRNFKFPPSQTQAQVVPPVPSMQSPASKPESEADSNHATEENVTPVTVVPPSSVEVPPPPPIEKESIRGYLPEEGDEEVGETVEIDLR</sequence>
<dbReference type="InterPro" id="IPR052827">
    <property type="entry name" value="CHS_Export/Cell_Fusion_Reg"/>
</dbReference>
<dbReference type="EMBL" id="KV448723">
    <property type="protein sequence ID" value="OAX33688.1"/>
    <property type="molecule type" value="Genomic_DNA"/>
</dbReference>
<feature type="compositionally biased region" description="Acidic residues" evidence="1">
    <location>
        <begin position="405"/>
        <end position="420"/>
    </location>
</feature>
<organism evidence="3 4">
    <name type="scientific">Rhizopogon vinicolor AM-OR11-026</name>
    <dbReference type="NCBI Taxonomy" id="1314800"/>
    <lineage>
        <taxon>Eukaryota</taxon>
        <taxon>Fungi</taxon>
        <taxon>Dikarya</taxon>
        <taxon>Basidiomycota</taxon>
        <taxon>Agaricomycotina</taxon>
        <taxon>Agaricomycetes</taxon>
        <taxon>Agaricomycetidae</taxon>
        <taxon>Boletales</taxon>
        <taxon>Suillineae</taxon>
        <taxon>Rhizopogonaceae</taxon>
        <taxon>Rhizopogon</taxon>
    </lineage>
</organism>
<feature type="region of interest" description="Disordered" evidence="1">
    <location>
        <begin position="254"/>
        <end position="420"/>
    </location>
</feature>
<dbReference type="GO" id="GO:0006893">
    <property type="term" value="P:Golgi to plasma membrane transport"/>
    <property type="evidence" value="ECO:0007669"/>
    <property type="project" value="TreeGrafter"/>
</dbReference>
<dbReference type="InterPro" id="IPR031673">
    <property type="entry name" value="Chs5_N"/>
</dbReference>
<dbReference type="InterPro" id="IPR013783">
    <property type="entry name" value="Ig-like_fold"/>
</dbReference>
<dbReference type="Gene3D" id="2.60.40.10">
    <property type="entry name" value="Immunoglobulins"/>
    <property type="match status" value="1"/>
</dbReference>
<feature type="compositionally biased region" description="Low complexity" evidence="1">
    <location>
        <begin position="344"/>
        <end position="359"/>
    </location>
</feature>
<dbReference type="PROSITE" id="PS50172">
    <property type="entry name" value="BRCT"/>
    <property type="match status" value="1"/>
</dbReference>
<accession>A0A1B7MM38</accession>
<dbReference type="PANTHER" id="PTHR47351:SF1">
    <property type="entry name" value="CHITIN BIOSYNTHESIS PROTEIN CHS5"/>
    <property type="match status" value="1"/>
</dbReference>
<gene>
    <name evidence="3" type="ORF">K503DRAFT_837202</name>
</gene>
<dbReference type="InterPro" id="IPR001357">
    <property type="entry name" value="BRCT_dom"/>
</dbReference>
<feature type="compositionally biased region" description="Basic and acidic residues" evidence="1">
    <location>
        <begin position="361"/>
        <end position="372"/>
    </location>
</feature>
<dbReference type="Proteomes" id="UP000092154">
    <property type="component" value="Unassembled WGS sequence"/>
</dbReference>
<dbReference type="InterPro" id="IPR036420">
    <property type="entry name" value="BRCT_dom_sf"/>
</dbReference>
<dbReference type="AlphaFoldDB" id="A0A1B7MM38"/>
<feature type="compositionally biased region" description="Polar residues" evidence="1">
    <location>
        <begin position="254"/>
        <end position="286"/>
    </location>
</feature>
<evidence type="ECO:0000256" key="1">
    <source>
        <dbReference type="SAM" id="MobiDB-lite"/>
    </source>
</evidence>
<dbReference type="GO" id="GO:0000747">
    <property type="term" value="P:conjugation with cellular fusion"/>
    <property type="evidence" value="ECO:0007669"/>
    <property type="project" value="TreeGrafter"/>
</dbReference>
<dbReference type="GO" id="GO:0005802">
    <property type="term" value="C:trans-Golgi network"/>
    <property type="evidence" value="ECO:0007669"/>
    <property type="project" value="TreeGrafter"/>
</dbReference>
<dbReference type="Gene3D" id="6.20.120.50">
    <property type="match status" value="1"/>
</dbReference>
<dbReference type="GO" id="GO:0046983">
    <property type="term" value="F:protein dimerization activity"/>
    <property type="evidence" value="ECO:0007669"/>
    <property type="project" value="InterPro"/>
</dbReference>
<feature type="compositionally biased region" description="Low complexity" evidence="1">
    <location>
        <begin position="375"/>
        <end position="387"/>
    </location>
</feature>
<proteinExistence type="predicted"/>
<dbReference type="GO" id="GO:0034044">
    <property type="term" value="C:exomer complex"/>
    <property type="evidence" value="ECO:0007669"/>
    <property type="project" value="TreeGrafter"/>
</dbReference>
<dbReference type="InParanoid" id="A0A1B7MM38"/>
<dbReference type="Pfam" id="PF16892">
    <property type="entry name" value="CHS5_N"/>
    <property type="match status" value="1"/>
</dbReference>
<feature type="domain" description="BRCT" evidence="2">
    <location>
        <begin position="149"/>
        <end position="248"/>
    </location>
</feature>
<dbReference type="InterPro" id="IPR031669">
    <property type="entry name" value="Fn3_2"/>
</dbReference>
<dbReference type="FunCoup" id="A0A1B7MM38">
    <property type="interactions" value="26"/>
</dbReference>
<keyword evidence="4" id="KW-1185">Reference proteome</keyword>
<dbReference type="Pfam" id="PF00533">
    <property type="entry name" value="BRCT"/>
    <property type="match status" value="1"/>
</dbReference>
<dbReference type="Gene3D" id="3.40.50.10190">
    <property type="entry name" value="BRCT domain"/>
    <property type="match status" value="1"/>
</dbReference>
<evidence type="ECO:0000259" key="2">
    <source>
        <dbReference type="PROSITE" id="PS50172"/>
    </source>
</evidence>
<name>A0A1B7MM38_9AGAM</name>
<dbReference type="PANTHER" id="PTHR47351">
    <property type="entry name" value="CHITIN BIOSYNTHESIS PROTEIN CHS5"/>
    <property type="match status" value="1"/>
</dbReference>
<protein>
    <recommendedName>
        <fullName evidence="2">BRCT domain-containing protein</fullName>
    </recommendedName>
</protein>
<evidence type="ECO:0000313" key="4">
    <source>
        <dbReference type="Proteomes" id="UP000092154"/>
    </source>
</evidence>
<evidence type="ECO:0000313" key="3">
    <source>
        <dbReference type="EMBL" id="OAX33688.1"/>
    </source>
</evidence>
<dbReference type="OrthoDB" id="245697at2759"/>
<reference evidence="3 4" key="1">
    <citation type="submission" date="2016-06" db="EMBL/GenBank/DDBJ databases">
        <title>Comparative genomics of the ectomycorrhizal sister species Rhizopogon vinicolor and Rhizopogon vesiculosus (Basidiomycota: Boletales) reveals a divergence of the mating type B locus.</title>
        <authorList>
            <consortium name="DOE Joint Genome Institute"/>
            <person name="Mujic A.B."/>
            <person name="Kuo A."/>
            <person name="Tritt A."/>
            <person name="Lipzen A."/>
            <person name="Chen C."/>
            <person name="Johnson J."/>
            <person name="Sharma A."/>
            <person name="Barry K."/>
            <person name="Grigoriev I.V."/>
            <person name="Spatafora J.W."/>
        </authorList>
    </citation>
    <scope>NUCLEOTIDE SEQUENCE [LARGE SCALE GENOMIC DNA]</scope>
    <source>
        <strain evidence="3 4">AM-OR11-026</strain>
    </source>
</reference>
<dbReference type="STRING" id="1314800.A0A1B7MM38"/>
<dbReference type="SUPFAM" id="SSF52113">
    <property type="entry name" value="BRCT domain"/>
    <property type="match status" value="1"/>
</dbReference>